<keyword evidence="2" id="KW-1185">Reference proteome</keyword>
<accession>A0A8H7TI66</accession>
<dbReference type="Proteomes" id="UP000664132">
    <property type="component" value="Unassembled WGS sequence"/>
</dbReference>
<dbReference type="EMBL" id="JAFJYH010000101">
    <property type="protein sequence ID" value="KAG4419615.1"/>
    <property type="molecule type" value="Genomic_DNA"/>
</dbReference>
<gene>
    <name evidence="1" type="ORF">IFR04_007212</name>
</gene>
<comment type="caution">
    <text evidence="1">The sequence shown here is derived from an EMBL/GenBank/DDBJ whole genome shotgun (WGS) entry which is preliminary data.</text>
</comment>
<proteinExistence type="predicted"/>
<protein>
    <submittedName>
        <fullName evidence="1">Uncharacterized protein</fullName>
    </submittedName>
</protein>
<sequence>MQEQSIPKSLIVKLRLPRGFSSKKLEDTASTVTVQPIIDGPGQNAMASSSVGQLAAKKARAPSMHEPQTIVKVSIMVRKFFSPADTEIFNILCKTLRRYYYRYLSPQAIVKIVVHESEETEDPDEPGQEFGIHKTFLYHYSSYFARQFINSEKKVLRI</sequence>
<evidence type="ECO:0000313" key="1">
    <source>
        <dbReference type="EMBL" id="KAG4419615.1"/>
    </source>
</evidence>
<organism evidence="1 2">
    <name type="scientific">Cadophora malorum</name>
    <dbReference type="NCBI Taxonomy" id="108018"/>
    <lineage>
        <taxon>Eukaryota</taxon>
        <taxon>Fungi</taxon>
        <taxon>Dikarya</taxon>
        <taxon>Ascomycota</taxon>
        <taxon>Pezizomycotina</taxon>
        <taxon>Leotiomycetes</taxon>
        <taxon>Helotiales</taxon>
        <taxon>Ploettnerulaceae</taxon>
        <taxon>Cadophora</taxon>
    </lineage>
</organism>
<dbReference type="AlphaFoldDB" id="A0A8H7TI66"/>
<name>A0A8H7TI66_9HELO</name>
<reference evidence="1" key="1">
    <citation type="submission" date="2021-02" db="EMBL/GenBank/DDBJ databases">
        <title>Genome sequence Cadophora malorum strain M34.</title>
        <authorList>
            <person name="Stefanovic E."/>
            <person name="Vu D."/>
            <person name="Scully C."/>
            <person name="Dijksterhuis J."/>
            <person name="Roader J."/>
            <person name="Houbraken J."/>
        </authorList>
    </citation>
    <scope>NUCLEOTIDE SEQUENCE</scope>
    <source>
        <strain evidence="1">M34</strain>
    </source>
</reference>
<evidence type="ECO:0000313" key="2">
    <source>
        <dbReference type="Proteomes" id="UP000664132"/>
    </source>
</evidence>